<gene>
    <name evidence="6" type="ORF">KCV87_33855</name>
</gene>
<dbReference type="CDD" id="cd13956">
    <property type="entry name" value="PT_UbiA"/>
    <property type="match status" value="1"/>
</dbReference>
<feature type="transmembrane region" description="Helical" evidence="5">
    <location>
        <begin position="276"/>
        <end position="305"/>
    </location>
</feature>
<feature type="transmembrane region" description="Helical" evidence="5">
    <location>
        <begin position="204"/>
        <end position="225"/>
    </location>
</feature>
<comment type="subcellular location">
    <subcellularLocation>
        <location evidence="1">Membrane</location>
        <topology evidence="1">Multi-pass membrane protein</topology>
    </subcellularLocation>
</comment>
<proteinExistence type="predicted"/>
<evidence type="ECO:0000313" key="6">
    <source>
        <dbReference type="EMBL" id="QUF04248.1"/>
    </source>
</evidence>
<dbReference type="AlphaFoldDB" id="A0AA45R446"/>
<keyword evidence="2 5" id="KW-0812">Transmembrane</keyword>
<dbReference type="Pfam" id="PF01040">
    <property type="entry name" value="UbiA"/>
    <property type="match status" value="1"/>
</dbReference>
<reference evidence="6" key="1">
    <citation type="submission" date="2021-04" db="EMBL/GenBank/DDBJ databases">
        <title>Genomic sequence of Actinosynnema pretiosum subsp. pretiosum ATCC 31280 (C-14919).</title>
        <authorList>
            <person name="Bai L."/>
            <person name="Wang X."/>
            <person name="Xiao Y."/>
        </authorList>
    </citation>
    <scope>NUCLEOTIDE SEQUENCE</scope>
    <source>
        <strain evidence="6">ATCC 31280</strain>
    </source>
</reference>
<keyword evidence="3 5" id="KW-1133">Transmembrane helix</keyword>
<dbReference type="InterPro" id="IPR000537">
    <property type="entry name" value="UbiA_prenyltransferase"/>
</dbReference>
<dbReference type="PANTHER" id="PTHR42723">
    <property type="entry name" value="CHLOROPHYLL SYNTHASE"/>
    <property type="match status" value="1"/>
</dbReference>
<protein>
    <submittedName>
        <fullName evidence="6">UbiA family prenyltransferase</fullName>
    </submittedName>
</protein>
<evidence type="ECO:0000256" key="3">
    <source>
        <dbReference type="ARBA" id="ARBA00022989"/>
    </source>
</evidence>
<evidence type="ECO:0000313" key="7">
    <source>
        <dbReference type="Proteomes" id="UP000677152"/>
    </source>
</evidence>
<evidence type="ECO:0000256" key="1">
    <source>
        <dbReference type="ARBA" id="ARBA00004141"/>
    </source>
</evidence>
<accession>A0AA45R446</accession>
<evidence type="ECO:0000256" key="4">
    <source>
        <dbReference type="ARBA" id="ARBA00023136"/>
    </source>
</evidence>
<sequence>MAGGMGAAWAHVQTWRPYTLPYPGVVGLAGISVAGGDPGPWHVLAAVVVPVLVWLGGHYLGDWFDRDLDAIDKPQRPIPSGRLGARAALVSAAVCEVGAAGLALSVGWRVLALLVVGVVGIAAYSRVCKGRGLSGNLVRGALTSLAVLAGASCAPGGDVWAAVPFAAVFLLHDASSNLVGAVRDVAGDAAGGYRSVPVLRGVAYSARLAAGLYAGAYAIAFAALLEALPDRAAYLALLVVALAVGTWVFGGLLAQGGGITRESALRAHALLVGERLVLACAVVAAGTGVTVAAAVLVPVLLFSLLTQNAMRVRHEIPPAGLRNATAS</sequence>
<dbReference type="EMBL" id="CP073249">
    <property type="protein sequence ID" value="QUF04248.1"/>
    <property type="molecule type" value="Genomic_DNA"/>
</dbReference>
<dbReference type="InterPro" id="IPR044878">
    <property type="entry name" value="UbiA_sf"/>
</dbReference>
<dbReference type="PANTHER" id="PTHR42723:SF1">
    <property type="entry name" value="CHLOROPHYLL SYNTHASE, CHLOROPLASTIC"/>
    <property type="match status" value="1"/>
</dbReference>
<dbReference type="Gene3D" id="1.10.357.140">
    <property type="entry name" value="UbiA prenyltransferase"/>
    <property type="match status" value="1"/>
</dbReference>
<dbReference type="InterPro" id="IPR050475">
    <property type="entry name" value="Prenyltransferase_related"/>
</dbReference>
<evidence type="ECO:0000256" key="2">
    <source>
        <dbReference type="ARBA" id="ARBA00022692"/>
    </source>
</evidence>
<feature type="transmembrane region" description="Helical" evidence="5">
    <location>
        <begin position="41"/>
        <end position="62"/>
    </location>
</feature>
<organism evidence="6 7">
    <name type="scientific">Actinosynnema pretiosum subsp. pretiosum</name>
    <dbReference type="NCBI Taxonomy" id="103721"/>
    <lineage>
        <taxon>Bacteria</taxon>
        <taxon>Bacillati</taxon>
        <taxon>Actinomycetota</taxon>
        <taxon>Actinomycetes</taxon>
        <taxon>Pseudonocardiales</taxon>
        <taxon>Pseudonocardiaceae</taxon>
        <taxon>Actinosynnema</taxon>
    </lineage>
</organism>
<dbReference type="GO" id="GO:0016765">
    <property type="term" value="F:transferase activity, transferring alkyl or aryl (other than methyl) groups"/>
    <property type="evidence" value="ECO:0007669"/>
    <property type="project" value="InterPro"/>
</dbReference>
<feature type="transmembrane region" description="Helical" evidence="5">
    <location>
        <begin position="232"/>
        <end position="256"/>
    </location>
</feature>
<keyword evidence="4 5" id="KW-0472">Membrane</keyword>
<evidence type="ECO:0000256" key="5">
    <source>
        <dbReference type="SAM" id="Phobius"/>
    </source>
</evidence>
<name>A0AA45R446_9PSEU</name>
<feature type="transmembrane region" description="Helical" evidence="5">
    <location>
        <begin position="110"/>
        <end position="128"/>
    </location>
</feature>
<dbReference type="GO" id="GO:0016020">
    <property type="term" value="C:membrane"/>
    <property type="evidence" value="ECO:0007669"/>
    <property type="project" value="UniProtKB-SubCell"/>
</dbReference>
<feature type="transmembrane region" description="Helical" evidence="5">
    <location>
        <begin position="140"/>
        <end position="163"/>
    </location>
</feature>
<dbReference type="Proteomes" id="UP000677152">
    <property type="component" value="Chromosome"/>
</dbReference>